<dbReference type="InterPro" id="IPR000073">
    <property type="entry name" value="AB_hydrolase_1"/>
</dbReference>
<comment type="caution">
    <text evidence="3">The sequence shown here is derived from an EMBL/GenBank/DDBJ whole genome shotgun (WGS) entry which is preliminary data.</text>
</comment>
<dbReference type="EMBL" id="JAFCNB010000009">
    <property type="protein sequence ID" value="MBP2705821.1"/>
    <property type="molecule type" value="Genomic_DNA"/>
</dbReference>
<keyword evidence="4" id="KW-1185">Reference proteome</keyword>
<dbReference type="PRINTS" id="PR00111">
    <property type="entry name" value="ABHYDROLASE"/>
</dbReference>
<dbReference type="Pfam" id="PF00561">
    <property type="entry name" value="Abhydrolase_1"/>
    <property type="match status" value="1"/>
</dbReference>
<dbReference type="InterPro" id="IPR050266">
    <property type="entry name" value="AB_hydrolase_sf"/>
</dbReference>
<dbReference type="PANTHER" id="PTHR43798:SF31">
    <property type="entry name" value="AB HYDROLASE SUPERFAMILY PROTEIN YCLE"/>
    <property type="match status" value="1"/>
</dbReference>
<dbReference type="Gene3D" id="3.40.50.1820">
    <property type="entry name" value="alpha/beta hydrolase"/>
    <property type="match status" value="1"/>
</dbReference>
<evidence type="ECO:0000259" key="2">
    <source>
        <dbReference type="Pfam" id="PF00561"/>
    </source>
</evidence>
<dbReference type="GO" id="GO:0016787">
    <property type="term" value="F:hydrolase activity"/>
    <property type="evidence" value="ECO:0007669"/>
    <property type="project" value="UniProtKB-KW"/>
</dbReference>
<dbReference type="AlphaFoldDB" id="A0A941AJ34"/>
<proteinExistence type="predicted"/>
<protein>
    <submittedName>
        <fullName evidence="3">Alpha/beta fold hydrolase</fullName>
    </submittedName>
</protein>
<dbReference type="GO" id="GO:0016020">
    <property type="term" value="C:membrane"/>
    <property type="evidence" value="ECO:0007669"/>
    <property type="project" value="TreeGrafter"/>
</dbReference>
<reference evidence="3" key="1">
    <citation type="submission" date="2021-02" db="EMBL/GenBank/DDBJ databases">
        <title>Draft genome sequence of Microbispora sp. RL4-1S isolated from rice leaves in Thailand.</title>
        <authorList>
            <person name="Muangham S."/>
            <person name="Duangmal K."/>
        </authorList>
    </citation>
    <scope>NUCLEOTIDE SEQUENCE</scope>
    <source>
        <strain evidence="3">RL4-1S</strain>
    </source>
</reference>
<accession>A0A941AJ34</accession>
<dbReference type="InterPro" id="IPR029058">
    <property type="entry name" value="AB_hydrolase_fold"/>
</dbReference>
<dbReference type="RefSeq" id="WP_210157084.1">
    <property type="nucleotide sequence ID" value="NZ_JAFCNB010000009.1"/>
</dbReference>
<dbReference type="SUPFAM" id="SSF53474">
    <property type="entry name" value="alpha/beta-Hydrolases"/>
    <property type="match status" value="1"/>
</dbReference>
<organism evidence="3 4">
    <name type="scientific">Microbispora oryzae</name>
    <dbReference type="NCBI Taxonomy" id="2806554"/>
    <lineage>
        <taxon>Bacteria</taxon>
        <taxon>Bacillati</taxon>
        <taxon>Actinomycetota</taxon>
        <taxon>Actinomycetes</taxon>
        <taxon>Streptosporangiales</taxon>
        <taxon>Streptosporangiaceae</taxon>
        <taxon>Microbispora</taxon>
    </lineage>
</organism>
<gene>
    <name evidence="3" type="ORF">JOL79_18575</name>
</gene>
<dbReference type="PANTHER" id="PTHR43798">
    <property type="entry name" value="MONOACYLGLYCEROL LIPASE"/>
    <property type="match status" value="1"/>
</dbReference>
<evidence type="ECO:0000313" key="3">
    <source>
        <dbReference type="EMBL" id="MBP2705821.1"/>
    </source>
</evidence>
<feature type="domain" description="AB hydrolase-1" evidence="2">
    <location>
        <begin position="16"/>
        <end position="240"/>
    </location>
</feature>
<name>A0A941AJ34_9ACTN</name>
<evidence type="ECO:0000256" key="1">
    <source>
        <dbReference type="ARBA" id="ARBA00022801"/>
    </source>
</evidence>
<keyword evidence="1 3" id="KW-0378">Hydrolase</keyword>
<evidence type="ECO:0000313" key="4">
    <source>
        <dbReference type="Proteomes" id="UP000674234"/>
    </source>
</evidence>
<sequence length="253" mass="26908">MTDILDFEVRGTGPGLVLIHGTGSTGPATWAPLLDALAAEHTVLLPNMPGSGDSRLPDGPLDIDVIADQIVATAAETGMERFAVAGASLGAPVAIRVAARHPERVTRLATVVGYAWARPLMRMNIELWRTLLARGDEETGKLLATLTLSDGFLASLSEEQLKRVILLGADAGPGADAQIDFALRIDVRPDLPLIRVPALIIAAVEDRFIPLAQSRELAAGIPGARLLEVGGGHSSIFEDPRQTMFPLVEFFKE</sequence>
<dbReference type="Proteomes" id="UP000674234">
    <property type="component" value="Unassembled WGS sequence"/>
</dbReference>